<dbReference type="Proteomes" id="UP000509510">
    <property type="component" value="Chromosome III"/>
</dbReference>
<dbReference type="RefSeq" id="XP_035344783.1">
    <property type="nucleotide sequence ID" value="XM_035488890.1"/>
</dbReference>
<evidence type="ECO:0000313" key="2">
    <source>
        <dbReference type="EMBL" id="QKX58605.1"/>
    </source>
</evidence>
<dbReference type="GO" id="GO:0006570">
    <property type="term" value="P:tyrosine metabolic process"/>
    <property type="evidence" value="ECO:0007669"/>
    <property type="project" value="TreeGrafter"/>
</dbReference>
<dbReference type="KEGG" id="trg:TRUGW13939_05730"/>
<organism evidence="2 3">
    <name type="scientific">Talaromyces rugulosus</name>
    <name type="common">Penicillium rugulosum</name>
    <dbReference type="NCBI Taxonomy" id="121627"/>
    <lineage>
        <taxon>Eukaryota</taxon>
        <taxon>Fungi</taxon>
        <taxon>Dikarya</taxon>
        <taxon>Ascomycota</taxon>
        <taxon>Pezizomycotina</taxon>
        <taxon>Eurotiomycetes</taxon>
        <taxon>Eurotiomycetidae</taxon>
        <taxon>Eurotiales</taxon>
        <taxon>Trichocomaceae</taxon>
        <taxon>Talaromyces</taxon>
        <taxon>Talaromyces sect. Islandici</taxon>
    </lineage>
</organism>
<proteinExistence type="inferred from homology"/>
<dbReference type="PANTHER" id="PTHR21405:SF0">
    <property type="entry name" value="TETRATRICOPEPTIDE REPEAT PROTEIN 36"/>
    <property type="match status" value="1"/>
</dbReference>
<sequence>MATATGLSPSPAINLSSNDATVLQALFDAESSASSSTLAKIDSFLPSFPSISDHNSTIRSIKQRELAIIRRIQNATDNEKLSVVDEAITELGGLISEAPDYPPLYANRAQALRMHIQASSAAAAAATNSESDNSNTEDNAIFSVTYADIATRLWSDLTQAITLSTPAQQTSSVSPAQARLLSNAHTHRGYILLKAAKIRKDQNPEDTKIGGGGPQQLRNIGTRDELEEMASRDFFQAGRYGNDVAREVSVQTNPYAKLCGTIVKEALRKEMEEFQ</sequence>
<dbReference type="GeneID" id="55993227"/>
<reference evidence="3" key="1">
    <citation type="submission" date="2020-06" db="EMBL/GenBank/DDBJ databases">
        <title>A chromosome-scale genome assembly of Talaromyces rugulosus W13939.</title>
        <authorList>
            <person name="Wang B."/>
            <person name="Guo L."/>
            <person name="Ye K."/>
            <person name="Wang L."/>
        </authorList>
    </citation>
    <scope>NUCLEOTIDE SEQUENCE [LARGE SCALE GENOMIC DNA]</scope>
    <source>
        <strain evidence="3">W13939</strain>
    </source>
</reference>
<protein>
    <submittedName>
        <fullName evidence="2">Uncharacterized protein</fullName>
    </submittedName>
</protein>
<keyword evidence="3" id="KW-1185">Reference proteome</keyword>
<dbReference type="AlphaFoldDB" id="A0A7H8QYR8"/>
<gene>
    <name evidence="2" type="ORF">TRUGW13939_05730</name>
</gene>
<dbReference type="OrthoDB" id="539634at2759"/>
<dbReference type="EMBL" id="CP055900">
    <property type="protein sequence ID" value="QKX58605.1"/>
    <property type="molecule type" value="Genomic_DNA"/>
</dbReference>
<dbReference type="PANTHER" id="PTHR21405">
    <property type="entry name" value="CDNA SEQUENCE BC021608"/>
    <property type="match status" value="1"/>
</dbReference>
<accession>A0A7H8QYR8</accession>
<comment type="similarity">
    <text evidence="1">Belongs to the TTC36 family.</text>
</comment>
<name>A0A7H8QYR8_TALRU</name>
<evidence type="ECO:0000256" key="1">
    <source>
        <dbReference type="ARBA" id="ARBA00006995"/>
    </source>
</evidence>
<evidence type="ECO:0000313" key="3">
    <source>
        <dbReference type="Proteomes" id="UP000509510"/>
    </source>
</evidence>
<dbReference type="InterPro" id="IPR038906">
    <property type="entry name" value="TTC36"/>
</dbReference>